<sequence length="97" mass="9913">MKMTITALGALAVLTGCAAPTTTAQRPPVQVTPGQPQPNELTIDTMGGGNFRGRAGSAWTREEVQAQAASMECGGKRPRAIDIQPVSGGGLGFSGRC</sequence>
<accession>A0A2H5EYQ9</accession>
<dbReference type="OrthoDB" id="9891105at2"/>
<protein>
    <recommendedName>
        <fullName evidence="5">DUF4156 domain-containing protein</fullName>
    </recommendedName>
</protein>
<dbReference type="EMBL" id="CP025430">
    <property type="protein sequence ID" value="AUH64441.1"/>
    <property type="molecule type" value="Genomic_DNA"/>
</dbReference>
<gene>
    <name evidence="3" type="ORF">CX676_09940</name>
</gene>
<organism evidence="3 4">
    <name type="scientific">Paracoccus zhejiangensis</name>
    <dbReference type="NCBI Taxonomy" id="1077935"/>
    <lineage>
        <taxon>Bacteria</taxon>
        <taxon>Pseudomonadati</taxon>
        <taxon>Pseudomonadota</taxon>
        <taxon>Alphaproteobacteria</taxon>
        <taxon>Rhodobacterales</taxon>
        <taxon>Paracoccaceae</taxon>
        <taxon>Paracoccus</taxon>
    </lineage>
</organism>
<evidence type="ECO:0000256" key="2">
    <source>
        <dbReference type="SAM" id="SignalP"/>
    </source>
</evidence>
<dbReference type="KEGG" id="pzh:CX676_09940"/>
<proteinExistence type="predicted"/>
<dbReference type="AlphaFoldDB" id="A0A2H5EYQ9"/>
<name>A0A2H5EYQ9_9RHOB</name>
<evidence type="ECO:0008006" key="5">
    <source>
        <dbReference type="Google" id="ProtNLM"/>
    </source>
</evidence>
<feature type="region of interest" description="Disordered" evidence="1">
    <location>
        <begin position="21"/>
        <end position="51"/>
    </location>
</feature>
<evidence type="ECO:0000256" key="1">
    <source>
        <dbReference type="SAM" id="MobiDB-lite"/>
    </source>
</evidence>
<dbReference type="PROSITE" id="PS51257">
    <property type="entry name" value="PROKAR_LIPOPROTEIN"/>
    <property type="match status" value="1"/>
</dbReference>
<feature type="chain" id="PRO_5014120403" description="DUF4156 domain-containing protein" evidence="2">
    <location>
        <begin position="19"/>
        <end position="97"/>
    </location>
</feature>
<evidence type="ECO:0000313" key="4">
    <source>
        <dbReference type="Proteomes" id="UP000234530"/>
    </source>
</evidence>
<dbReference type="Proteomes" id="UP000234530">
    <property type="component" value="Chromosome"/>
</dbReference>
<keyword evidence="4" id="KW-1185">Reference proteome</keyword>
<feature type="compositionally biased region" description="Low complexity" evidence="1">
    <location>
        <begin position="25"/>
        <end position="38"/>
    </location>
</feature>
<evidence type="ECO:0000313" key="3">
    <source>
        <dbReference type="EMBL" id="AUH64441.1"/>
    </source>
</evidence>
<reference evidence="3 4" key="1">
    <citation type="journal article" date="2013" name="Antonie Van Leeuwenhoek">
        <title>Paracoccus zhejiangensis sp. nov., isolated from activated sludge in wastewater-treatment system.</title>
        <authorList>
            <person name="Wu Z.G."/>
            <person name="Zhang D.F."/>
            <person name="Liu Y.L."/>
            <person name="Wang F."/>
            <person name="Jiang X."/>
            <person name="Li C."/>
            <person name="Li S.P."/>
            <person name="Hong Q."/>
            <person name="Li W.J."/>
        </authorList>
    </citation>
    <scope>NUCLEOTIDE SEQUENCE [LARGE SCALE GENOMIC DNA]</scope>
    <source>
        <strain evidence="3 4">J6</strain>
    </source>
</reference>
<feature type="signal peptide" evidence="2">
    <location>
        <begin position="1"/>
        <end position="18"/>
    </location>
</feature>
<dbReference type="RefSeq" id="WP_101752478.1">
    <property type="nucleotide sequence ID" value="NZ_CP025430.1"/>
</dbReference>
<keyword evidence="2" id="KW-0732">Signal</keyword>